<protein>
    <recommendedName>
        <fullName evidence="3">F-box domain-containing protein</fullName>
    </recommendedName>
</protein>
<accession>A0AAW2YS16</accession>
<evidence type="ECO:0008006" key="3">
    <source>
        <dbReference type="Google" id="ProtNLM"/>
    </source>
</evidence>
<comment type="caution">
    <text evidence="1">The sequence shown here is derived from an EMBL/GenBank/DDBJ whole genome shotgun (WGS) entry which is preliminary data.</text>
</comment>
<organism evidence="1 2">
    <name type="scientific">Acrasis kona</name>
    <dbReference type="NCBI Taxonomy" id="1008807"/>
    <lineage>
        <taxon>Eukaryota</taxon>
        <taxon>Discoba</taxon>
        <taxon>Heterolobosea</taxon>
        <taxon>Tetramitia</taxon>
        <taxon>Eutetramitia</taxon>
        <taxon>Acrasidae</taxon>
        <taxon>Acrasis</taxon>
    </lineage>
</organism>
<evidence type="ECO:0000313" key="1">
    <source>
        <dbReference type="EMBL" id="KAL0479595.1"/>
    </source>
</evidence>
<dbReference type="EMBL" id="JAOPGA020000578">
    <property type="protein sequence ID" value="KAL0479595.1"/>
    <property type="molecule type" value="Genomic_DNA"/>
</dbReference>
<gene>
    <name evidence="1" type="ORF">AKO1_015069</name>
</gene>
<reference evidence="1 2" key="1">
    <citation type="submission" date="2024-03" db="EMBL/GenBank/DDBJ databases">
        <title>The Acrasis kona genome and developmental transcriptomes reveal deep origins of eukaryotic multicellular pathways.</title>
        <authorList>
            <person name="Sheikh S."/>
            <person name="Fu C.-J."/>
            <person name="Brown M.W."/>
            <person name="Baldauf S.L."/>
        </authorList>
    </citation>
    <scope>NUCLEOTIDE SEQUENCE [LARGE SCALE GENOMIC DNA]</scope>
    <source>
        <strain evidence="1 2">ATCC MYA-3509</strain>
    </source>
</reference>
<dbReference type="InterPro" id="IPR036047">
    <property type="entry name" value="F-box-like_dom_sf"/>
</dbReference>
<dbReference type="AlphaFoldDB" id="A0AAW2YS16"/>
<dbReference type="Proteomes" id="UP001431209">
    <property type="component" value="Unassembled WGS sequence"/>
</dbReference>
<evidence type="ECO:0000313" key="2">
    <source>
        <dbReference type="Proteomes" id="UP001431209"/>
    </source>
</evidence>
<keyword evidence="2" id="KW-1185">Reference proteome</keyword>
<dbReference type="SUPFAM" id="SSF81383">
    <property type="entry name" value="F-box domain"/>
    <property type="match status" value="1"/>
</dbReference>
<name>A0AAW2YS16_9EUKA</name>
<proteinExistence type="predicted"/>
<sequence>MYQYVGKTADAPITNGPLFPPEILEHIVPFMGGVAGICSALTVCRSWYTKLLENNFWRSVERSVFNTDSQVDHHRWRYMERLVLHTKQQEQIQIVDGLVKFTFISTKENLFKMKHDEQIRAHACTIRIFSRTEELAVQFPLFSLARFKNTLFTTKQPCYVTEWACNQGTTESTHDLTLVYYKLTGTKITLCLNYTYILDKDQRTLLLSTGNDGLLRDILNNTVNFSDEQDKKSMSKVCKSLLNISKILGIKDDSINTCQVLMHTLLFILEGCDLRLDIDTLLCVKNVFEQNYQ</sequence>